<keyword evidence="10 16" id="KW-0418">Kinase</keyword>
<evidence type="ECO:0000313" key="19">
    <source>
        <dbReference type="Proteomes" id="UP000321201"/>
    </source>
</evidence>
<evidence type="ECO:0000256" key="7">
    <source>
        <dbReference type="ARBA" id="ARBA00022490"/>
    </source>
</evidence>
<evidence type="ECO:0000256" key="5">
    <source>
        <dbReference type="ARBA" id="ARBA00011738"/>
    </source>
</evidence>
<evidence type="ECO:0000313" key="18">
    <source>
        <dbReference type="EMBL" id="TXF13191.1"/>
    </source>
</evidence>
<dbReference type="InParanoid" id="A0A5C7EKR6"/>
<sequence length="286" mass="30531">MGGRCLRGGRERRAHPRYRSRPLPLLGRGGQSEAGCRSRRGPLILAIDAGNTRIKWGLHDGRQWLAMGSGATAEAGVVIGQLAKLDRPSRVAFSNVAGPEAMEAVRRLCSEWSVALIEIVPQRFQCGVTNGYADPHQLGSDRWAAMVAAWRRFGRACLVVNAGTAMTADMVDDHGRFRGGIIVPGHGLMLQALAERSSALDRGIGRFDFYPKNTANAVYSGALLALVGAVKHMVARFSEDLGVPPVIVLAGGDAALLRAHLELPAEMVEHLVLEGIVCIASEGACP</sequence>
<evidence type="ECO:0000256" key="17">
    <source>
        <dbReference type="SAM" id="MobiDB-lite"/>
    </source>
</evidence>
<dbReference type="GO" id="GO:0005524">
    <property type="term" value="F:ATP binding"/>
    <property type="evidence" value="ECO:0007669"/>
    <property type="project" value="UniProtKB-UniRule"/>
</dbReference>
<organism evidence="18 19">
    <name type="scientific">Pelomicrobium methylotrophicum</name>
    <dbReference type="NCBI Taxonomy" id="2602750"/>
    <lineage>
        <taxon>Bacteria</taxon>
        <taxon>Pseudomonadati</taxon>
        <taxon>Pseudomonadota</taxon>
        <taxon>Hydrogenophilia</taxon>
        <taxon>Hydrogenophilia incertae sedis</taxon>
        <taxon>Pelomicrobium</taxon>
    </lineage>
</organism>
<evidence type="ECO:0000256" key="8">
    <source>
        <dbReference type="ARBA" id="ARBA00022679"/>
    </source>
</evidence>
<dbReference type="GO" id="GO:0015937">
    <property type="term" value="P:coenzyme A biosynthetic process"/>
    <property type="evidence" value="ECO:0007669"/>
    <property type="project" value="UniProtKB-UniRule"/>
</dbReference>
<evidence type="ECO:0000256" key="14">
    <source>
        <dbReference type="ARBA" id="ARBA00038036"/>
    </source>
</evidence>
<comment type="cofactor">
    <cofactor evidence="16">
        <name>NH4(+)</name>
        <dbReference type="ChEBI" id="CHEBI:28938"/>
    </cofactor>
    <cofactor evidence="16">
        <name>K(+)</name>
        <dbReference type="ChEBI" id="CHEBI:29103"/>
    </cofactor>
    <text evidence="16">A monovalent cation. Ammonium or potassium.</text>
</comment>
<evidence type="ECO:0000256" key="11">
    <source>
        <dbReference type="ARBA" id="ARBA00022840"/>
    </source>
</evidence>
<dbReference type="Proteomes" id="UP000321201">
    <property type="component" value="Unassembled WGS sequence"/>
</dbReference>
<dbReference type="PANTHER" id="PTHR34265:SF1">
    <property type="entry name" value="TYPE III PANTOTHENATE KINASE"/>
    <property type="match status" value="1"/>
</dbReference>
<keyword evidence="9 16" id="KW-0547">Nucleotide-binding</keyword>
<feature type="binding site" evidence="16">
    <location>
        <position position="214"/>
    </location>
    <ligand>
        <name>substrate</name>
    </ligand>
</feature>
<evidence type="ECO:0000256" key="16">
    <source>
        <dbReference type="HAMAP-Rule" id="MF_01274"/>
    </source>
</evidence>
<dbReference type="Gene3D" id="3.30.420.40">
    <property type="match status" value="2"/>
</dbReference>
<name>A0A5C7EKR6_9PROT</name>
<evidence type="ECO:0000256" key="15">
    <source>
        <dbReference type="ARBA" id="ARBA00040883"/>
    </source>
</evidence>
<comment type="similarity">
    <text evidence="14 16">Belongs to the type III pantothenate kinase family.</text>
</comment>
<dbReference type="UniPathway" id="UPA00241">
    <property type="reaction ID" value="UER00352"/>
</dbReference>
<evidence type="ECO:0000256" key="2">
    <source>
        <dbReference type="ARBA" id="ARBA00001958"/>
    </source>
</evidence>
<comment type="function">
    <text evidence="16">Catalyzes the phosphorylation of pantothenate (Pan), the first step in CoA biosynthesis.</text>
</comment>
<dbReference type="GO" id="GO:0004594">
    <property type="term" value="F:pantothenate kinase activity"/>
    <property type="evidence" value="ECO:0007669"/>
    <property type="project" value="UniProtKB-UniRule"/>
</dbReference>
<dbReference type="EMBL" id="VPFL01000003">
    <property type="protein sequence ID" value="TXF13191.1"/>
    <property type="molecule type" value="Genomic_DNA"/>
</dbReference>
<keyword evidence="8 16" id="KW-0808">Transferase</keyword>
<comment type="caution">
    <text evidence="18">The sequence shown here is derived from an EMBL/GenBank/DDBJ whole genome shotgun (WGS) entry which is preliminary data.</text>
</comment>
<comment type="catalytic activity">
    <reaction evidence="1 16">
        <text>(R)-pantothenate + ATP = (R)-4'-phosphopantothenate + ADP + H(+)</text>
        <dbReference type="Rhea" id="RHEA:16373"/>
        <dbReference type="ChEBI" id="CHEBI:10986"/>
        <dbReference type="ChEBI" id="CHEBI:15378"/>
        <dbReference type="ChEBI" id="CHEBI:29032"/>
        <dbReference type="ChEBI" id="CHEBI:30616"/>
        <dbReference type="ChEBI" id="CHEBI:456216"/>
        <dbReference type="EC" id="2.7.1.33"/>
    </reaction>
</comment>
<evidence type="ECO:0000256" key="9">
    <source>
        <dbReference type="ARBA" id="ARBA00022741"/>
    </source>
</evidence>
<feature type="active site" description="Proton acceptor" evidence="16">
    <location>
        <position position="141"/>
    </location>
</feature>
<feature type="binding site" evidence="16">
    <location>
        <position position="164"/>
    </location>
    <ligand>
        <name>ATP</name>
        <dbReference type="ChEBI" id="CHEBI:30616"/>
    </ligand>
</feature>
<feature type="binding site" evidence="16">
    <location>
        <begin position="139"/>
        <end position="142"/>
    </location>
    <ligand>
        <name>substrate</name>
    </ligand>
</feature>
<evidence type="ECO:0000256" key="12">
    <source>
        <dbReference type="ARBA" id="ARBA00022958"/>
    </source>
</evidence>
<reference evidence="18 19" key="1">
    <citation type="submission" date="2019-08" db="EMBL/GenBank/DDBJ databases">
        <title>Pelomicrobium methylotrophicum gen. nov., sp. nov. a moderately thermophilic, facultatively anaerobic, lithoautotrophic and methylotrophic bacterium isolated from a terrestrial mud volcano.</title>
        <authorList>
            <person name="Slobodkina G.B."/>
            <person name="Merkel A.Y."/>
            <person name="Slobodkin A.I."/>
        </authorList>
    </citation>
    <scope>NUCLEOTIDE SEQUENCE [LARGE SCALE GENOMIC DNA]</scope>
    <source>
        <strain evidence="18 19">SM250</strain>
    </source>
</reference>
<evidence type="ECO:0000256" key="10">
    <source>
        <dbReference type="ARBA" id="ARBA00022777"/>
    </source>
</evidence>
<protein>
    <recommendedName>
        <fullName evidence="15 16">Type III pantothenate kinase</fullName>
        <ecNumber evidence="6 16">2.7.1.33</ecNumber>
    </recommendedName>
    <alternativeName>
        <fullName evidence="16">PanK-III</fullName>
    </alternativeName>
    <alternativeName>
        <fullName evidence="16">Pantothenic acid kinase</fullName>
    </alternativeName>
</protein>
<gene>
    <name evidence="16" type="primary">coaX</name>
    <name evidence="18" type="ORF">FR698_03755</name>
</gene>
<dbReference type="EC" id="2.7.1.33" evidence="6 16"/>
<dbReference type="OrthoDB" id="9781305at2"/>
<dbReference type="SUPFAM" id="SSF53067">
    <property type="entry name" value="Actin-like ATPase domain"/>
    <property type="match status" value="2"/>
</dbReference>
<feature type="binding site" evidence="16">
    <location>
        <position position="132"/>
    </location>
    <ligand>
        <name>substrate</name>
    </ligand>
</feature>
<dbReference type="InterPro" id="IPR043129">
    <property type="entry name" value="ATPase_NBD"/>
</dbReference>
<proteinExistence type="inferred from homology"/>
<comment type="caution">
    <text evidence="16">Lacks conserved residue(s) required for the propagation of feature annotation.</text>
</comment>
<feature type="region of interest" description="Disordered" evidence="17">
    <location>
        <begin position="1"/>
        <end position="35"/>
    </location>
</feature>
<feature type="binding site" evidence="16">
    <location>
        <begin position="48"/>
        <end position="55"/>
    </location>
    <ligand>
        <name>ATP</name>
        <dbReference type="ChEBI" id="CHEBI:30616"/>
    </ligand>
</feature>
<evidence type="ECO:0000256" key="1">
    <source>
        <dbReference type="ARBA" id="ARBA00001206"/>
    </source>
</evidence>
<keyword evidence="13 16" id="KW-0173">Coenzyme A biosynthesis</keyword>
<comment type="pathway">
    <text evidence="4 16">Cofactor biosynthesis; coenzyme A biosynthesis; CoA from (R)-pantothenate: step 1/5.</text>
</comment>
<comment type="subunit">
    <text evidence="5 16">Homodimer.</text>
</comment>
<evidence type="ECO:0000256" key="6">
    <source>
        <dbReference type="ARBA" id="ARBA00012102"/>
    </source>
</evidence>
<comment type="subcellular location">
    <subcellularLocation>
        <location evidence="3 16">Cytoplasm</location>
    </subcellularLocation>
</comment>
<evidence type="ECO:0000256" key="3">
    <source>
        <dbReference type="ARBA" id="ARBA00004496"/>
    </source>
</evidence>
<keyword evidence="12 16" id="KW-0630">Potassium</keyword>
<dbReference type="GO" id="GO:0005737">
    <property type="term" value="C:cytoplasm"/>
    <property type="evidence" value="ECO:0007669"/>
    <property type="project" value="UniProtKB-SubCell"/>
</dbReference>
<evidence type="ECO:0000256" key="13">
    <source>
        <dbReference type="ARBA" id="ARBA00022993"/>
    </source>
</evidence>
<feature type="compositionally biased region" description="Basic residues" evidence="17">
    <location>
        <begin position="10"/>
        <end position="20"/>
    </location>
</feature>
<dbReference type="InterPro" id="IPR004619">
    <property type="entry name" value="Type_III_PanK"/>
</dbReference>
<accession>A0A5C7EKR6</accession>
<keyword evidence="19" id="KW-1185">Reference proteome</keyword>
<comment type="cofactor">
    <cofactor evidence="2">
        <name>K(+)</name>
        <dbReference type="ChEBI" id="CHEBI:29103"/>
    </cofactor>
</comment>
<keyword evidence="11 16" id="KW-0067">ATP-binding</keyword>
<evidence type="ECO:0000256" key="4">
    <source>
        <dbReference type="ARBA" id="ARBA00005225"/>
    </source>
</evidence>
<dbReference type="Pfam" id="PF03309">
    <property type="entry name" value="Pan_kinase"/>
    <property type="match status" value="1"/>
</dbReference>
<dbReference type="CDD" id="cd24015">
    <property type="entry name" value="ASKHA_NBD_PanK-III"/>
    <property type="match status" value="1"/>
</dbReference>
<dbReference type="AlphaFoldDB" id="A0A5C7EKR6"/>
<keyword evidence="7 16" id="KW-0963">Cytoplasm</keyword>
<dbReference type="NCBIfam" id="TIGR00671">
    <property type="entry name" value="baf"/>
    <property type="match status" value="1"/>
</dbReference>
<dbReference type="PANTHER" id="PTHR34265">
    <property type="entry name" value="TYPE III PANTOTHENATE KINASE"/>
    <property type="match status" value="1"/>
</dbReference>
<dbReference type="HAMAP" id="MF_01274">
    <property type="entry name" value="Pantothen_kinase_3"/>
    <property type="match status" value="1"/>
</dbReference>